<keyword evidence="2" id="KW-1185">Reference proteome</keyword>
<dbReference type="AlphaFoldDB" id="A0A3D8PK14"/>
<sequence>MRLRSAIAQGDSPAARGKRIVFPERLALEQPTSKSSSLLIITANYYPSIENATTYIVKNKK</sequence>
<name>A0A3D8PK14_9BACI</name>
<dbReference type="EMBL" id="PIOD01000025">
    <property type="protein sequence ID" value="RDW15571.1"/>
    <property type="molecule type" value="Genomic_DNA"/>
</dbReference>
<dbReference type="Proteomes" id="UP000256520">
    <property type="component" value="Unassembled WGS sequence"/>
</dbReference>
<organism evidence="1 2">
    <name type="scientific">Oceanobacillus chungangensis</name>
    <dbReference type="NCBI Taxonomy" id="1229152"/>
    <lineage>
        <taxon>Bacteria</taxon>
        <taxon>Bacillati</taxon>
        <taxon>Bacillota</taxon>
        <taxon>Bacilli</taxon>
        <taxon>Bacillales</taxon>
        <taxon>Bacillaceae</taxon>
        <taxon>Oceanobacillus</taxon>
    </lineage>
</organism>
<dbReference type="RefSeq" id="WP_115751134.1">
    <property type="nucleotide sequence ID" value="NZ_PIOD01000025.1"/>
</dbReference>
<reference evidence="2" key="1">
    <citation type="submission" date="2017-11" db="EMBL/GenBank/DDBJ databases">
        <authorList>
            <person name="Zhu W."/>
        </authorList>
    </citation>
    <scope>NUCLEOTIDE SEQUENCE [LARGE SCALE GENOMIC DNA]</scope>
    <source>
        <strain evidence="2">CAU 1051</strain>
    </source>
</reference>
<gene>
    <name evidence="1" type="ORF">CWR45_17500</name>
</gene>
<protein>
    <submittedName>
        <fullName evidence="1">Uncharacterized protein</fullName>
    </submittedName>
</protein>
<comment type="caution">
    <text evidence="1">The sequence shown here is derived from an EMBL/GenBank/DDBJ whole genome shotgun (WGS) entry which is preliminary data.</text>
</comment>
<evidence type="ECO:0000313" key="1">
    <source>
        <dbReference type="EMBL" id="RDW15571.1"/>
    </source>
</evidence>
<proteinExistence type="predicted"/>
<evidence type="ECO:0000313" key="2">
    <source>
        <dbReference type="Proteomes" id="UP000256520"/>
    </source>
</evidence>
<accession>A0A3D8PK14</accession>